<sequence length="375" mass="41759">MIVCAFSLLHWLDLCVKFILSFPKRRKIINPRRITPYPQNLPMKLVRFDTLKGHRGKVWCAKWNSSGTILASCGEDKTIRLWGMTGNGKWKLKTVLQDGHQKTIRDLAWSPCGKYLASASFDGTTAIWDNLGGEFECNAALEGHENEVKSVSWSPNGNLIATCSRDKTVWVWQVENDDYDCAAVLNAHTQDVKKVAWSPSGDLLVSASYDETIKMFKEDPNDGDWTSIGTLKSHSATVWSISFDQTGTRFASCADDGSIKIWRQYLPGNPEGVATVDNDPTWKCVCTLSGYHDGPVYDVDWHPTKNLLATACGDNGLRLFEESDDSNPNEPAFEMVAADYNAHAQDVNCVKWHPTDSGLLVTSGDDEVVCIWQVV</sequence>
<feature type="repeat" description="WD" evidence="4">
    <location>
        <begin position="340"/>
        <end position="375"/>
    </location>
</feature>
<dbReference type="SUPFAM" id="SSF50978">
    <property type="entry name" value="WD40 repeat-like"/>
    <property type="match status" value="1"/>
</dbReference>
<comment type="similarity">
    <text evidence="3">Belongs to the WD repeat CIA1 family.</text>
</comment>
<dbReference type="InterPro" id="IPR001680">
    <property type="entry name" value="WD40_rpt"/>
</dbReference>
<dbReference type="Pfam" id="PF00400">
    <property type="entry name" value="WD40"/>
    <property type="match status" value="7"/>
</dbReference>
<dbReference type="EMBL" id="AP028920">
    <property type="protein sequence ID" value="BET01207.1"/>
    <property type="molecule type" value="Genomic_DNA"/>
</dbReference>
<feature type="repeat" description="WD" evidence="4">
    <location>
        <begin position="231"/>
        <end position="262"/>
    </location>
</feature>
<comment type="function">
    <text evidence="3">Essential component of the cytosolic iron-sulfur (Fe/S) protein assembly machinery. Required for the maturation of extramitochondrial Fe/S proteins.</text>
</comment>
<dbReference type="HAMAP" id="MF_03037">
    <property type="entry name" value="ciao1"/>
    <property type="match status" value="1"/>
</dbReference>
<dbReference type="Gene3D" id="2.130.10.10">
    <property type="entry name" value="YVTN repeat-like/Quinoprotein amine dehydrogenase"/>
    <property type="match status" value="1"/>
</dbReference>
<dbReference type="InterPro" id="IPR015943">
    <property type="entry name" value="WD40/YVTN_repeat-like_dom_sf"/>
</dbReference>
<dbReference type="InterPro" id="IPR028608">
    <property type="entry name" value="CIAO1/Cia1"/>
</dbReference>
<gene>
    <name evidence="3" type="primary">Ciao1</name>
    <name evidence="6" type="ORF">NTJ_14024</name>
</gene>
<evidence type="ECO:0000313" key="7">
    <source>
        <dbReference type="Proteomes" id="UP001307889"/>
    </source>
</evidence>
<evidence type="ECO:0000256" key="2">
    <source>
        <dbReference type="ARBA" id="ARBA00022737"/>
    </source>
</evidence>
<dbReference type="CDD" id="cd00200">
    <property type="entry name" value="WD40"/>
    <property type="match status" value="1"/>
</dbReference>
<feature type="signal peptide" evidence="5">
    <location>
        <begin position="1"/>
        <end position="21"/>
    </location>
</feature>
<keyword evidence="7" id="KW-1185">Reference proteome</keyword>
<accession>A0ABN7BDJ9</accession>
<dbReference type="PROSITE" id="PS50082">
    <property type="entry name" value="WD_REPEATS_2"/>
    <property type="match status" value="6"/>
</dbReference>
<dbReference type="SMART" id="SM00320">
    <property type="entry name" value="WD40"/>
    <property type="match status" value="7"/>
</dbReference>
<dbReference type="PRINTS" id="PR00320">
    <property type="entry name" value="GPROTEINBRPT"/>
</dbReference>
<feature type="repeat" description="WD" evidence="4">
    <location>
        <begin position="185"/>
        <end position="217"/>
    </location>
</feature>
<feature type="repeat" description="WD" evidence="4">
    <location>
        <begin position="141"/>
        <end position="176"/>
    </location>
</feature>
<organism evidence="6 7">
    <name type="scientific">Nesidiocoris tenuis</name>
    <dbReference type="NCBI Taxonomy" id="355587"/>
    <lineage>
        <taxon>Eukaryota</taxon>
        <taxon>Metazoa</taxon>
        <taxon>Ecdysozoa</taxon>
        <taxon>Arthropoda</taxon>
        <taxon>Hexapoda</taxon>
        <taxon>Insecta</taxon>
        <taxon>Pterygota</taxon>
        <taxon>Neoptera</taxon>
        <taxon>Paraneoptera</taxon>
        <taxon>Hemiptera</taxon>
        <taxon>Heteroptera</taxon>
        <taxon>Panheteroptera</taxon>
        <taxon>Cimicomorpha</taxon>
        <taxon>Miridae</taxon>
        <taxon>Dicyphina</taxon>
        <taxon>Nesidiocoris</taxon>
    </lineage>
</organism>
<feature type="repeat" description="WD" evidence="4">
    <location>
        <begin position="97"/>
        <end position="129"/>
    </location>
</feature>
<evidence type="ECO:0000256" key="3">
    <source>
        <dbReference type="HAMAP-Rule" id="MF_03037"/>
    </source>
</evidence>
<keyword evidence="5" id="KW-0732">Signal</keyword>
<keyword evidence="2" id="KW-0677">Repeat</keyword>
<feature type="repeat" description="WD" evidence="4">
    <location>
        <begin position="51"/>
        <end position="82"/>
    </location>
</feature>
<name>A0ABN7BDJ9_9HEMI</name>
<proteinExistence type="inferred from homology"/>
<dbReference type="Proteomes" id="UP001307889">
    <property type="component" value="Chromosome 12"/>
</dbReference>
<dbReference type="PANTHER" id="PTHR19920">
    <property type="entry name" value="WD40 PROTEIN CIAO1"/>
    <property type="match status" value="1"/>
</dbReference>
<protein>
    <recommendedName>
        <fullName evidence="3">Probable cytosolic iron-sulfur protein assembly protein Ciao1</fullName>
    </recommendedName>
</protein>
<evidence type="ECO:0000256" key="5">
    <source>
        <dbReference type="SAM" id="SignalP"/>
    </source>
</evidence>
<keyword evidence="1 4" id="KW-0853">WD repeat</keyword>
<feature type="chain" id="PRO_5045903024" description="Probable cytosolic iron-sulfur protein assembly protein Ciao1" evidence="5">
    <location>
        <begin position="22"/>
        <end position="375"/>
    </location>
</feature>
<reference evidence="6 7" key="1">
    <citation type="submission" date="2023-09" db="EMBL/GenBank/DDBJ databases">
        <title>Nesidiocoris tenuis whole genome shotgun sequence.</title>
        <authorList>
            <person name="Shibata T."/>
            <person name="Shimoda M."/>
            <person name="Kobayashi T."/>
            <person name="Uehara T."/>
        </authorList>
    </citation>
    <scope>NUCLEOTIDE SEQUENCE [LARGE SCALE GENOMIC DNA]</scope>
    <source>
        <strain evidence="6 7">Japan</strain>
    </source>
</reference>
<dbReference type="PROSITE" id="PS50294">
    <property type="entry name" value="WD_REPEATS_REGION"/>
    <property type="match status" value="6"/>
</dbReference>
<evidence type="ECO:0000256" key="1">
    <source>
        <dbReference type="ARBA" id="ARBA00022574"/>
    </source>
</evidence>
<evidence type="ECO:0000313" key="6">
    <source>
        <dbReference type="EMBL" id="BET01207.1"/>
    </source>
</evidence>
<dbReference type="InterPro" id="IPR036322">
    <property type="entry name" value="WD40_repeat_dom_sf"/>
</dbReference>
<dbReference type="InterPro" id="IPR020472">
    <property type="entry name" value="WD40_PAC1"/>
</dbReference>
<dbReference type="PANTHER" id="PTHR19920:SF0">
    <property type="entry name" value="CYTOSOLIC IRON-SULFUR PROTEIN ASSEMBLY PROTEIN CIAO1-RELATED"/>
    <property type="match status" value="1"/>
</dbReference>
<evidence type="ECO:0000256" key="4">
    <source>
        <dbReference type="PROSITE-ProRule" id="PRU00221"/>
    </source>
</evidence>